<name>A0A4V3SA08_9HYME</name>
<accession>A0A4V3SA08</accession>
<feature type="compositionally biased region" description="Basic residues" evidence="1">
    <location>
        <begin position="1"/>
        <end position="10"/>
    </location>
</feature>
<evidence type="ECO:0000313" key="2">
    <source>
        <dbReference type="EMBL" id="TGZ47134.1"/>
    </source>
</evidence>
<gene>
    <name evidence="2" type="ORF">DBV15_06088</name>
</gene>
<feature type="region of interest" description="Disordered" evidence="1">
    <location>
        <begin position="508"/>
        <end position="533"/>
    </location>
</feature>
<feature type="region of interest" description="Disordered" evidence="1">
    <location>
        <begin position="1"/>
        <end position="39"/>
    </location>
</feature>
<evidence type="ECO:0000256" key="1">
    <source>
        <dbReference type="SAM" id="MobiDB-lite"/>
    </source>
</evidence>
<keyword evidence="3" id="KW-1185">Reference proteome</keyword>
<dbReference type="AlphaFoldDB" id="A0A4V3SA08"/>
<comment type="caution">
    <text evidence="2">The sequence shown here is derived from an EMBL/GenBank/DDBJ whole genome shotgun (WGS) entry which is preliminary data.</text>
</comment>
<dbReference type="EMBL" id="QBLH01002754">
    <property type="protein sequence ID" value="TGZ47134.1"/>
    <property type="molecule type" value="Genomic_DNA"/>
</dbReference>
<protein>
    <submittedName>
        <fullName evidence="2">Uncharacterized protein</fullName>
    </submittedName>
</protein>
<dbReference type="Proteomes" id="UP000310200">
    <property type="component" value="Unassembled WGS sequence"/>
</dbReference>
<proteinExistence type="predicted"/>
<evidence type="ECO:0000313" key="3">
    <source>
        <dbReference type="Proteomes" id="UP000310200"/>
    </source>
</evidence>
<reference evidence="2 3" key="1">
    <citation type="journal article" date="2019" name="Philos. Trans. R. Soc. Lond., B, Biol. Sci.">
        <title>Ant behaviour and brain gene expression of defending hosts depend on the ecological success of the intruding social parasite.</title>
        <authorList>
            <person name="Kaur R."/>
            <person name="Stoldt M."/>
            <person name="Jongepier E."/>
            <person name="Feldmeyer B."/>
            <person name="Menzel F."/>
            <person name="Bornberg-Bauer E."/>
            <person name="Foitzik S."/>
        </authorList>
    </citation>
    <scope>NUCLEOTIDE SEQUENCE [LARGE SCALE GENOMIC DNA]</scope>
    <source>
        <tissue evidence="2">Whole body</tissue>
    </source>
</reference>
<organism evidence="2 3">
    <name type="scientific">Temnothorax longispinosus</name>
    <dbReference type="NCBI Taxonomy" id="300112"/>
    <lineage>
        <taxon>Eukaryota</taxon>
        <taxon>Metazoa</taxon>
        <taxon>Ecdysozoa</taxon>
        <taxon>Arthropoda</taxon>
        <taxon>Hexapoda</taxon>
        <taxon>Insecta</taxon>
        <taxon>Pterygota</taxon>
        <taxon>Neoptera</taxon>
        <taxon>Endopterygota</taxon>
        <taxon>Hymenoptera</taxon>
        <taxon>Apocrita</taxon>
        <taxon>Aculeata</taxon>
        <taxon>Formicoidea</taxon>
        <taxon>Formicidae</taxon>
        <taxon>Myrmicinae</taxon>
        <taxon>Temnothorax</taxon>
    </lineage>
</organism>
<feature type="compositionally biased region" description="Basic and acidic residues" evidence="1">
    <location>
        <begin position="27"/>
        <end position="39"/>
    </location>
</feature>
<sequence>MEIARSRLRGGSHFETERERKRGHSRNKTERNDGGMEWHGTRESIVTSADLSPLLDFVSSDGTTASENWILPMCRCAPRDSSHVDFCDSHAEDARGRFGTPRIHFEYSWREKERGRERESGYGCRVVLRFDEPSQGIYACIRTYRPSDRSRLVLWCPRRFKILLARSAVFPRDDADNAGRSARGGDWRSGIGIGKGFGGVRDKADTPASFERLRPRFPECHGVGEDPRPLEIKHISPASSTKSSVPSNRRAILGVLRKSRSRAPITVCAVDCSTTFFLTKLPLALKTILQEVSITRPPTAGAFNLAEAGCKTVRVLSPCNVSRGVRCRTVIQCGILSAAQDDPAVSRCAGREFVISEICHRPACNCPRLRRPITYPAVAHKSRPNQSVTETLAGAATDNYLFLMRARDIITCMSHVCASHRRKSDASFAGAIRRGDSVPLFIKSRIPDDNSDAFNGFTSRFNCRLFTARETEWNGARFSAFSPHRAPLSQLSISAGGRFFAARSGMSVGSGGRAPFKRTTQNIQPPRKSSRSQ</sequence>